<reference evidence="1" key="1">
    <citation type="submission" date="2020-10" db="EMBL/GenBank/DDBJ databases">
        <authorList>
            <person name="Castelo-Branco R."/>
            <person name="Eusebio N."/>
            <person name="Adriana R."/>
            <person name="Vieira A."/>
            <person name="Brugerolle De Fraissinette N."/>
            <person name="Rezende De Castro R."/>
            <person name="Schneider M.P."/>
            <person name="Vasconcelos V."/>
            <person name="Leao P.N."/>
        </authorList>
    </citation>
    <scope>NUCLEOTIDE SEQUENCE</scope>
    <source>
        <strain evidence="1">LEGE 11479</strain>
    </source>
</reference>
<evidence type="ECO:0000313" key="1">
    <source>
        <dbReference type="EMBL" id="MBE9066783.1"/>
    </source>
</evidence>
<dbReference type="EMBL" id="JADEXP010000058">
    <property type="protein sequence ID" value="MBE9066783.1"/>
    <property type="molecule type" value="Genomic_DNA"/>
</dbReference>
<keyword evidence="2" id="KW-1185">Reference proteome</keyword>
<dbReference type="AlphaFoldDB" id="A0A928X456"/>
<protein>
    <submittedName>
        <fullName evidence="1">Sigma-70 family RNA polymerase sigma factor</fullName>
    </submittedName>
</protein>
<dbReference type="RefSeq" id="WP_193992761.1">
    <property type="nucleotide sequence ID" value="NZ_JADEXP010000058.1"/>
</dbReference>
<evidence type="ECO:0000313" key="2">
    <source>
        <dbReference type="Proteomes" id="UP000615026"/>
    </source>
</evidence>
<dbReference type="Proteomes" id="UP000615026">
    <property type="component" value="Unassembled WGS sequence"/>
</dbReference>
<name>A0A928X456_LEPEC</name>
<organism evidence="1 2">
    <name type="scientific">Leptolyngbya cf. ectocarpi LEGE 11479</name>
    <dbReference type="NCBI Taxonomy" id="1828722"/>
    <lineage>
        <taxon>Bacteria</taxon>
        <taxon>Bacillati</taxon>
        <taxon>Cyanobacteriota</taxon>
        <taxon>Cyanophyceae</taxon>
        <taxon>Leptolyngbyales</taxon>
        <taxon>Leptolyngbyaceae</taxon>
        <taxon>Leptolyngbya group</taxon>
        <taxon>Leptolyngbya</taxon>
    </lineage>
</organism>
<gene>
    <name evidence="1" type="ORF">IQ260_08970</name>
</gene>
<accession>A0A928X456</accession>
<sequence>MQSKKLWRESSPYYADALQEMWEYCFLNVDDPEDGYQPDVCRVTTWLDNRLKKILRRYRDRSRRQLNRHAFAVQFESGQILDPVDSLTAPPDSQYAISILTHLLSWVTEDPDEVLRCRVCAKYRHINAQTLLLRRLPPMEQSWADIAVELGANKTYIAQWYSRYCNPFLREWGCQNGYVDNSSD</sequence>
<comment type="caution">
    <text evidence="1">The sequence shown here is derived from an EMBL/GenBank/DDBJ whole genome shotgun (WGS) entry which is preliminary data.</text>
</comment>
<proteinExistence type="predicted"/>